<protein>
    <recommendedName>
        <fullName evidence="4">Chromosome partitioning protein ParB</fullName>
    </recommendedName>
</protein>
<dbReference type="SUPFAM" id="SSF110849">
    <property type="entry name" value="ParB/Sulfiredoxin"/>
    <property type="match status" value="1"/>
</dbReference>
<feature type="compositionally biased region" description="Basic and acidic residues" evidence="1">
    <location>
        <begin position="322"/>
        <end position="333"/>
    </location>
</feature>
<dbReference type="EMBL" id="LUUI01000163">
    <property type="protein sequence ID" value="OAI09874.1"/>
    <property type="molecule type" value="Genomic_DNA"/>
</dbReference>
<dbReference type="NCBIfam" id="TIGR03764">
    <property type="entry name" value="ICE_PFGI_1_parB"/>
    <property type="match status" value="1"/>
</dbReference>
<evidence type="ECO:0000313" key="2">
    <source>
        <dbReference type="EMBL" id="OAI09874.1"/>
    </source>
</evidence>
<dbReference type="RefSeq" id="WP_066987992.1">
    <property type="nucleotide sequence ID" value="NZ_LUUI01000163.1"/>
</dbReference>
<name>A0A177MWW4_9GAMM</name>
<dbReference type="STRING" id="980561.A1359_17990"/>
<gene>
    <name evidence="2" type="ORF">A1359_17990</name>
</gene>
<feature type="region of interest" description="Disordered" evidence="1">
    <location>
        <begin position="314"/>
        <end position="351"/>
    </location>
</feature>
<dbReference type="Gene3D" id="3.90.1530.10">
    <property type="entry name" value="Conserved hypothetical protein from pyrococcus furiosus pfu- 392566-001, ParB domain"/>
    <property type="match status" value="1"/>
</dbReference>
<organism evidence="2 3">
    <name type="scientific">Methylomonas lenta</name>
    <dbReference type="NCBI Taxonomy" id="980561"/>
    <lineage>
        <taxon>Bacteria</taxon>
        <taxon>Pseudomonadati</taxon>
        <taxon>Pseudomonadota</taxon>
        <taxon>Gammaproteobacteria</taxon>
        <taxon>Methylococcales</taxon>
        <taxon>Methylococcaceae</taxon>
        <taxon>Methylomonas</taxon>
    </lineage>
</organism>
<dbReference type="InterPro" id="IPR036086">
    <property type="entry name" value="ParB/Sulfiredoxin_sf"/>
</dbReference>
<keyword evidence="3" id="KW-1185">Reference proteome</keyword>
<accession>A0A177MWW4</accession>
<evidence type="ECO:0000256" key="1">
    <source>
        <dbReference type="SAM" id="MobiDB-lite"/>
    </source>
</evidence>
<sequence>MTTRIKRPNQDQLKDLLLEGHFTSDTDDDGIAAADTLTPVQLILTLAHIKPYDHNPRRVRNPLYEDIKASIREQRGLNNPFTVTQRPGEERYIIQAGGNTRLAILNELYAETGDDAFNTVHCLYVPWQSEAAILSAHLIENELRGEMTLIDKAYAIRELRRQLETECQQSFSRTELCKRIKALGYSLSRRHLIRFEYALELDQLIPNTLRNGLGANRIDSIKNTEKAYQRLCQDKPQQFAALFAHTLSSFDDEQWNFDAVRRELDKQLAPMLNISVNRLRLEIDALLFNQPATEDDGPDDPGQVPAEANANAVTQSQNPADFAHDTPTTDDKQPQNPGKPQPDALNSIGAKPLNRPATIQALYDRTYGLAQRIAKSIQLEASVLPIRQGLGFIIEKPPSAFTAHDTWGVWWLLLGISEQSVSPERMPLWQQTALYQLYQAEDAAELQQLVGPAPSLSHYPHEVLQNSALIKDPVFADICQLIETCRLIRQQFSNSQLWPSGPS</sequence>
<dbReference type="OrthoDB" id="7656008at2"/>
<dbReference type="AlphaFoldDB" id="A0A177MWW4"/>
<proteinExistence type="predicted"/>
<evidence type="ECO:0000313" key="3">
    <source>
        <dbReference type="Proteomes" id="UP000078476"/>
    </source>
</evidence>
<reference evidence="2 3" key="1">
    <citation type="submission" date="2016-03" db="EMBL/GenBank/DDBJ databases">
        <authorList>
            <person name="Ploux O."/>
        </authorList>
    </citation>
    <scope>NUCLEOTIDE SEQUENCE [LARGE SCALE GENOMIC DNA]</scope>
    <source>
        <strain evidence="2 3">R-45370</strain>
    </source>
</reference>
<comment type="caution">
    <text evidence="2">The sequence shown here is derived from an EMBL/GenBank/DDBJ whole genome shotgun (WGS) entry which is preliminary data.</text>
</comment>
<evidence type="ECO:0008006" key="4">
    <source>
        <dbReference type="Google" id="ProtNLM"/>
    </source>
</evidence>
<dbReference type="InterPro" id="IPR022304">
    <property type="entry name" value="ICE_PFGI_1_ParB"/>
</dbReference>
<dbReference type="Proteomes" id="UP000078476">
    <property type="component" value="Unassembled WGS sequence"/>
</dbReference>